<accession>A0ABX0W0V6</accession>
<reference evidence="1 2" key="1">
    <citation type="submission" date="2020-03" db="EMBL/GenBank/DDBJ databases">
        <title>Bacterial isolates of synthetic phycosphere.</title>
        <authorList>
            <person name="Fu H."/>
            <person name="Moran M.A."/>
        </authorList>
    </citation>
    <scope>NUCLEOTIDE SEQUENCE [LARGE SCALE GENOMIC DNA]</scope>
    <source>
        <strain evidence="1 2">HF1</strain>
    </source>
</reference>
<organism evidence="1 2">
    <name type="scientific">Marivivens donghaensis</name>
    <dbReference type="NCBI Taxonomy" id="1699413"/>
    <lineage>
        <taxon>Bacteria</taxon>
        <taxon>Pseudomonadati</taxon>
        <taxon>Pseudomonadota</taxon>
        <taxon>Alphaproteobacteria</taxon>
        <taxon>Rhodobacterales</taxon>
        <taxon>Paracoccaceae</taxon>
        <taxon>Marivivens group</taxon>
        <taxon>Marivivens</taxon>
    </lineage>
</organism>
<evidence type="ECO:0000313" key="2">
    <source>
        <dbReference type="Proteomes" id="UP000709466"/>
    </source>
</evidence>
<feature type="non-terminal residue" evidence="1">
    <location>
        <position position="1"/>
    </location>
</feature>
<dbReference type="Proteomes" id="UP000709466">
    <property type="component" value="Unassembled WGS sequence"/>
</dbReference>
<evidence type="ECO:0008006" key="3">
    <source>
        <dbReference type="Google" id="ProtNLM"/>
    </source>
</evidence>
<comment type="caution">
    <text evidence="1">The sequence shown here is derived from an EMBL/GenBank/DDBJ whole genome shotgun (WGS) entry which is preliminary data.</text>
</comment>
<gene>
    <name evidence="1" type="ORF">HCZ30_12845</name>
</gene>
<dbReference type="EMBL" id="JAATOP010000008">
    <property type="protein sequence ID" value="NIY73315.1"/>
    <property type="molecule type" value="Genomic_DNA"/>
</dbReference>
<keyword evidence="2" id="KW-1185">Reference proteome</keyword>
<protein>
    <recommendedName>
        <fullName evidence="3">Methyl-accepting chemotaxis protein</fullName>
    </recommendedName>
</protein>
<evidence type="ECO:0000313" key="1">
    <source>
        <dbReference type="EMBL" id="NIY73315.1"/>
    </source>
</evidence>
<name>A0ABX0W0V6_9RHOB</name>
<proteinExistence type="predicted"/>
<sequence length="59" mass="6451">TTALQNARVSAKDSVERLSDVSQRAEAAASRLELLLASMHDLPEQPKKPMSAFFSGHQQ</sequence>